<feature type="compositionally biased region" description="Polar residues" evidence="2">
    <location>
        <begin position="427"/>
        <end position="461"/>
    </location>
</feature>
<name>A0A9P6XE20_RHIOR</name>
<dbReference type="Pfam" id="PF08202">
    <property type="entry name" value="MIS13"/>
    <property type="match status" value="1"/>
</dbReference>
<dbReference type="GO" id="GO:0000444">
    <property type="term" value="C:MIS12/MIND type complex"/>
    <property type="evidence" value="ECO:0007669"/>
    <property type="project" value="InterPro"/>
</dbReference>
<evidence type="ECO:0000256" key="1">
    <source>
        <dbReference type="SAM" id="Coils"/>
    </source>
</evidence>
<dbReference type="PANTHER" id="PTHR14778:SF2">
    <property type="entry name" value="KINETOCHORE-ASSOCIATED PROTEIN DSN1 HOMOLOG"/>
    <property type="match status" value="1"/>
</dbReference>
<dbReference type="AlphaFoldDB" id="A0A9P6XE20"/>
<reference evidence="3" key="1">
    <citation type="journal article" date="2020" name="Microb. Genom.">
        <title>Genetic diversity of clinical and environmental Mucorales isolates obtained from an investigation of mucormycosis cases among solid organ transplant recipients.</title>
        <authorList>
            <person name="Nguyen M.H."/>
            <person name="Kaul D."/>
            <person name="Muto C."/>
            <person name="Cheng S.J."/>
            <person name="Richter R.A."/>
            <person name="Bruno V.M."/>
            <person name="Liu G."/>
            <person name="Beyhan S."/>
            <person name="Sundermann A.J."/>
            <person name="Mounaud S."/>
            <person name="Pasculle A.W."/>
            <person name="Nierman W.C."/>
            <person name="Driscoll E."/>
            <person name="Cumbie R."/>
            <person name="Clancy C.J."/>
            <person name="Dupont C.L."/>
        </authorList>
    </citation>
    <scope>NUCLEOTIDE SEQUENCE</scope>
    <source>
        <strain evidence="3">GL11</strain>
    </source>
</reference>
<evidence type="ECO:0000313" key="3">
    <source>
        <dbReference type="EMBL" id="KAG1311757.1"/>
    </source>
</evidence>
<feature type="region of interest" description="Disordered" evidence="2">
    <location>
        <begin position="23"/>
        <end position="116"/>
    </location>
</feature>
<proteinExistence type="predicted"/>
<feature type="compositionally biased region" description="Acidic residues" evidence="2">
    <location>
        <begin position="72"/>
        <end position="83"/>
    </location>
</feature>
<dbReference type="GO" id="GO:0051301">
    <property type="term" value="P:cell division"/>
    <property type="evidence" value="ECO:0007669"/>
    <property type="project" value="InterPro"/>
</dbReference>
<organism evidence="3 4">
    <name type="scientific">Rhizopus oryzae</name>
    <name type="common">Mucormycosis agent</name>
    <name type="synonym">Rhizopus arrhizus var. delemar</name>
    <dbReference type="NCBI Taxonomy" id="64495"/>
    <lineage>
        <taxon>Eukaryota</taxon>
        <taxon>Fungi</taxon>
        <taxon>Fungi incertae sedis</taxon>
        <taxon>Mucoromycota</taxon>
        <taxon>Mucoromycotina</taxon>
        <taxon>Mucoromycetes</taxon>
        <taxon>Mucorales</taxon>
        <taxon>Mucorineae</taxon>
        <taxon>Rhizopodaceae</taxon>
        <taxon>Rhizopus</taxon>
    </lineage>
</organism>
<protein>
    <submittedName>
        <fullName evidence="3">Uncharacterized protein</fullName>
    </submittedName>
</protein>
<feature type="coiled-coil region" evidence="1">
    <location>
        <begin position="210"/>
        <end position="237"/>
    </location>
</feature>
<gene>
    <name evidence="3" type="ORF">G6F64_003562</name>
</gene>
<sequence>MKQEGSQAVTIVDERSGLTFKRLKNKREEEDIQTFQPLYATPKTPVDGRQLPSMRHSLSFLRSSSPPHTPGQEEDYGDDDDDSSSIYQDQQSYLRSPRSPETMSTRSYMPLLKTPKEPHISPNEFYKHIPTHLDDTARLKQLIYWAAQDELQKESKTRNIGLNRESNTAKKIARQIKDKFLESFADGEIPVYWVTTNPTTEVKKRPNSKNIKNLEKIKNLENAIEEEEEEWKKATRDAFMFHALSVKSNASEKGKELEFGNNYLRELEEDQIAVVEEALEPVEDIQTIRDIADVHFRASHTCQMLSTTHEFQTRASQFVDKIHSFVGKRLNEMTRRVEYEDKSIPRLFDDSESKRNEIRNEIAHRLLLAIIKQKKQGEKQNEILASEAAANDLAEIRKLIEGMNALINSQLLQQQQQQQQTQQEQTASKNTIQPTEKQESTASIENTTNVQSPFASNSSSVPVVHENEQLPPQQLGTHPDPAQIHTVEPSNPNGVTPVQQTPATNAQLYSHATPEFPPTGVVTEVAHLISNRTLYFQLAQDATIDPLIGWLRLSFQDPYISGMVLQYKGLDGLWKCLLNRDDSLRRVIKQSLKSNVMLQMRVPREEDLLSSGYTDRRLLALTKPNSA</sequence>
<dbReference type="GO" id="GO:0007059">
    <property type="term" value="P:chromosome segregation"/>
    <property type="evidence" value="ECO:0007669"/>
    <property type="project" value="InterPro"/>
</dbReference>
<dbReference type="PANTHER" id="PTHR14778">
    <property type="entry name" value="KINETOCHORE-ASSOCIATED PROTEIN DSN1 HOMOLOG"/>
    <property type="match status" value="1"/>
</dbReference>
<keyword evidence="4" id="KW-1185">Reference proteome</keyword>
<comment type="caution">
    <text evidence="3">The sequence shown here is derived from an EMBL/GenBank/DDBJ whole genome shotgun (WGS) entry which is preliminary data.</text>
</comment>
<evidence type="ECO:0000313" key="4">
    <source>
        <dbReference type="Proteomes" id="UP000716291"/>
    </source>
</evidence>
<dbReference type="EMBL" id="JAANQT010000353">
    <property type="protein sequence ID" value="KAG1311757.1"/>
    <property type="molecule type" value="Genomic_DNA"/>
</dbReference>
<evidence type="ECO:0000256" key="2">
    <source>
        <dbReference type="SAM" id="MobiDB-lite"/>
    </source>
</evidence>
<dbReference type="InterPro" id="IPR013218">
    <property type="entry name" value="Dsn1/Mis13"/>
</dbReference>
<dbReference type="Proteomes" id="UP000716291">
    <property type="component" value="Unassembled WGS sequence"/>
</dbReference>
<keyword evidence="1" id="KW-0175">Coiled coil</keyword>
<accession>A0A9P6XE20</accession>
<feature type="region of interest" description="Disordered" evidence="2">
    <location>
        <begin position="418"/>
        <end position="464"/>
    </location>
</feature>
<dbReference type="OrthoDB" id="2239511at2759"/>
<feature type="compositionally biased region" description="Low complexity" evidence="2">
    <location>
        <begin position="84"/>
        <end position="93"/>
    </location>
</feature>